<evidence type="ECO:0000313" key="2">
    <source>
        <dbReference type="Proteomes" id="UP000612808"/>
    </source>
</evidence>
<evidence type="ECO:0000313" key="1">
    <source>
        <dbReference type="EMBL" id="GID12301.1"/>
    </source>
</evidence>
<dbReference type="SUPFAM" id="SSF56601">
    <property type="entry name" value="beta-lactamase/transpeptidase-like"/>
    <property type="match status" value="1"/>
</dbReference>
<sequence length="134" mass="13766">MTRHDPSWVSAGGDMISTTRDLQTYFAALLGGALLPADLLAEMCTPHPTGIPGTGYGLGIFVQDAGPHGILLHHNGATIGSAALMYGTPGGGTTLTAGLNHVDDAEMTVAAAFQRAQQRLVDAVFAPAPTRSPQ</sequence>
<protein>
    <recommendedName>
        <fullName evidence="3">Beta-lactamase</fullName>
    </recommendedName>
</protein>
<dbReference type="Gene3D" id="3.40.710.10">
    <property type="entry name" value="DD-peptidase/beta-lactamase superfamily"/>
    <property type="match status" value="1"/>
</dbReference>
<accession>A0A8J3J643</accession>
<organism evidence="1 2">
    <name type="scientific">Actinocatenispora rupis</name>
    <dbReference type="NCBI Taxonomy" id="519421"/>
    <lineage>
        <taxon>Bacteria</taxon>
        <taxon>Bacillati</taxon>
        <taxon>Actinomycetota</taxon>
        <taxon>Actinomycetes</taxon>
        <taxon>Micromonosporales</taxon>
        <taxon>Micromonosporaceae</taxon>
        <taxon>Actinocatenispora</taxon>
    </lineage>
</organism>
<dbReference type="RefSeq" id="WP_308446270.1">
    <property type="nucleotide sequence ID" value="NZ_BOMB01000017.1"/>
</dbReference>
<dbReference type="InterPro" id="IPR012338">
    <property type="entry name" value="Beta-lactam/transpept-like"/>
</dbReference>
<proteinExistence type="predicted"/>
<dbReference type="EMBL" id="BOMB01000017">
    <property type="protein sequence ID" value="GID12301.1"/>
    <property type="molecule type" value="Genomic_DNA"/>
</dbReference>
<evidence type="ECO:0008006" key="3">
    <source>
        <dbReference type="Google" id="ProtNLM"/>
    </source>
</evidence>
<gene>
    <name evidence="1" type="ORF">Aru02nite_31900</name>
</gene>
<keyword evidence="2" id="KW-1185">Reference proteome</keyword>
<name>A0A8J3J643_9ACTN</name>
<dbReference type="AlphaFoldDB" id="A0A8J3J643"/>
<dbReference type="Proteomes" id="UP000612808">
    <property type="component" value="Unassembled WGS sequence"/>
</dbReference>
<comment type="caution">
    <text evidence="1">The sequence shown here is derived from an EMBL/GenBank/DDBJ whole genome shotgun (WGS) entry which is preliminary data.</text>
</comment>
<reference evidence="1" key="1">
    <citation type="submission" date="2021-01" db="EMBL/GenBank/DDBJ databases">
        <title>Whole genome shotgun sequence of Actinocatenispora rupis NBRC 107355.</title>
        <authorList>
            <person name="Komaki H."/>
            <person name="Tamura T."/>
        </authorList>
    </citation>
    <scope>NUCLEOTIDE SEQUENCE</scope>
    <source>
        <strain evidence="1">NBRC 107355</strain>
    </source>
</reference>